<dbReference type="Proteomes" id="UP001497680">
    <property type="component" value="Unassembled WGS sequence"/>
</dbReference>
<keyword evidence="2" id="KW-1185">Reference proteome</keyword>
<evidence type="ECO:0000313" key="1">
    <source>
        <dbReference type="EMBL" id="KAI6093953.1"/>
    </source>
</evidence>
<proteinExistence type="predicted"/>
<protein>
    <submittedName>
        <fullName evidence="1">Uncharacterized protein</fullName>
    </submittedName>
</protein>
<evidence type="ECO:0000313" key="2">
    <source>
        <dbReference type="Proteomes" id="UP001497680"/>
    </source>
</evidence>
<reference evidence="1 2" key="1">
    <citation type="journal article" date="2022" name="New Phytol.">
        <title>Ecological generalism drives hyperdiversity of secondary metabolite gene clusters in xylarialean endophytes.</title>
        <authorList>
            <person name="Franco M.E.E."/>
            <person name="Wisecaver J.H."/>
            <person name="Arnold A.E."/>
            <person name="Ju Y.M."/>
            <person name="Slot J.C."/>
            <person name="Ahrendt S."/>
            <person name="Moore L.P."/>
            <person name="Eastman K.E."/>
            <person name="Scott K."/>
            <person name="Konkel Z."/>
            <person name="Mondo S.J."/>
            <person name="Kuo A."/>
            <person name="Hayes R.D."/>
            <person name="Haridas S."/>
            <person name="Andreopoulos B."/>
            <person name="Riley R."/>
            <person name="LaButti K."/>
            <person name="Pangilinan J."/>
            <person name="Lipzen A."/>
            <person name="Amirebrahimi M."/>
            <person name="Yan J."/>
            <person name="Adam C."/>
            <person name="Keymanesh K."/>
            <person name="Ng V."/>
            <person name="Louie K."/>
            <person name="Northen T."/>
            <person name="Drula E."/>
            <person name="Henrissat B."/>
            <person name="Hsieh H.M."/>
            <person name="Youens-Clark K."/>
            <person name="Lutzoni F."/>
            <person name="Miadlikowska J."/>
            <person name="Eastwood D.C."/>
            <person name="Hamelin R.C."/>
            <person name="Grigoriev I.V."/>
            <person name="U'Ren J.M."/>
        </authorList>
    </citation>
    <scope>NUCLEOTIDE SEQUENCE [LARGE SCALE GENOMIC DNA]</scope>
    <source>
        <strain evidence="1 2">ER1909</strain>
    </source>
</reference>
<dbReference type="EMBL" id="MU394280">
    <property type="protein sequence ID" value="KAI6093953.1"/>
    <property type="molecule type" value="Genomic_DNA"/>
</dbReference>
<accession>A0ACC0DN48</accession>
<organism evidence="1 2">
    <name type="scientific">Hypoxylon rubiginosum</name>
    <dbReference type="NCBI Taxonomy" id="110542"/>
    <lineage>
        <taxon>Eukaryota</taxon>
        <taxon>Fungi</taxon>
        <taxon>Dikarya</taxon>
        <taxon>Ascomycota</taxon>
        <taxon>Pezizomycotina</taxon>
        <taxon>Sordariomycetes</taxon>
        <taxon>Xylariomycetidae</taxon>
        <taxon>Xylariales</taxon>
        <taxon>Hypoxylaceae</taxon>
        <taxon>Hypoxylon</taxon>
    </lineage>
</organism>
<gene>
    <name evidence="1" type="ORF">F4821DRAFT_252950</name>
</gene>
<sequence length="174" mass="18578">MSDRRVTRSMAGAAGAGGAVGQPGPAQAAANANANANAAAVRLPSVLVLPPAAHHTNIPADFPKGGVPLAMLRLVPLPKAGDEYYICPYCPSKVRSRWAERHLLQHIRECDHPDCVGRHPFGGHKETAQHIWGTHCEGREATSACGWPGCQVQSFPREDSGFWHVLGHCLRKGA</sequence>
<comment type="caution">
    <text evidence="1">The sequence shown here is derived from an EMBL/GenBank/DDBJ whole genome shotgun (WGS) entry which is preliminary data.</text>
</comment>
<name>A0ACC0DN48_9PEZI</name>